<protein>
    <recommendedName>
        <fullName evidence="3">F5/8 type C domain-containing protein</fullName>
    </recommendedName>
</protein>
<keyword evidence="2" id="KW-1185">Reference proteome</keyword>
<dbReference type="AlphaFoldDB" id="A0A3Q9IRS2"/>
<proteinExistence type="predicted"/>
<dbReference type="Pfam" id="PF16389">
    <property type="entry name" value="DUF4998"/>
    <property type="match status" value="1"/>
</dbReference>
<evidence type="ECO:0008006" key="3">
    <source>
        <dbReference type="Google" id="ProtNLM"/>
    </source>
</evidence>
<dbReference type="Proteomes" id="UP000270673">
    <property type="component" value="Chromosome"/>
</dbReference>
<dbReference type="EMBL" id="CP032819">
    <property type="protein sequence ID" value="AZS30554.1"/>
    <property type="molecule type" value="Genomic_DNA"/>
</dbReference>
<reference evidence="1 2" key="1">
    <citation type="submission" date="2018-10" db="EMBL/GenBank/DDBJ databases">
        <title>Butyricimonas faecalis sp. nov., isolated from human faeces and emended description of the genus Butyricimonas.</title>
        <authorList>
            <person name="Le Roy T."/>
            <person name="Van der Smissen P."/>
            <person name="Paquot A."/>
            <person name="Delzenne N."/>
            <person name="Muccioli G."/>
            <person name="Collet J.-F."/>
            <person name="Cani P.D."/>
        </authorList>
    </citation>
    <scope>NUCLEOTIDE SEQUENCE [LARGE SCALE GENOMIC DNA]</scope>
    <source>
        <strain evidence="1 2">H184</strain>
    </source>
</reference>
<accession>A0A3Q9IRS2</accession>
<dbReference type="PROSITE" id="PS51257">
    <property type="entry name" value="PROKAR_LIPOPROTEIN"/>
    <property type="match status" value="1"/>
</dbReference>
<dbReference type="OrthoDB" id="1043438at2"/>
<dbReference type="KEGG" id="buy:D8S85_14030"/>
<name>A0A3Q9IRS2_9BACT</name>
<organism evidence="1 2">
    <name type="scientific">Butyricimonas faecalis</name>
    <dbReference type="NCBI Taxonomy" id="2093856"/>
    <lineage>
        <taxon>Bacteria</taxon>
        <taxon>Pseudomonadati</taxon>
        <taxon>Bacteroidota</taxon>
        <taxon>Bacteroidia</taxon>
        <taxon>Bacteroidales</taxon>
        <taxon>Odoribacteraceae</taxon>
        <taxon>Butyricimonas</taxon>
    </lineage>
</organism>
<evidence type="ECO:0000313" key="2">
    <source>
        <dbReference type="Proteomes" id="UP000270673"/>
    </source>
</evidence>
<gene>
    <name evidence="1" type="ORF">D8S85_14030</name>
</gene>
<sequence length="522" mass="59568">MNMRKHIINLLFAVVAFMTGCSESLEDTYSDFAGDGKIRYVAKCSDLDITAGWERLIVTWVNGTDATIDKIKVAWLFEGQRDSVYLPGTATSFELTDLADGTYQFYVSAVDKFGNESLIEAYSGRPYTREHELMRSFSQGVLKSYFLKEKMIFFSDQYNDNIVEMKLQYKNTAGETKYYEFKNPDSYNTLVTIDDVSMNPEDTVYVLRTGILENSPDQVVIDPTAISRKKNFSAGFVHAITARYGYSTDTQEKEDEFLEFIENAEELEFDYSVESLEDILFCTNLKRLVVGKNRYFTEQATRDNRSQILKNDKNSYAALSKAAEDDILGLEVEYYGNQSGVGMHYFDKVYSFMTYRNFSAAPNDLEIIPASAFKEYEDGNKIYCETEDIFADWDVLLDNNKNTFLQTSTQPSMRTYEMYMELEERTAISGIKVTQIVIPRNDRSAPYFLPDMMVAQTSLDGVVWEDVTFLPSNDLGRVSGEVTLLKIAEGSREVKHIKITIRDGSDPSGNWSCRLAGIDLYK</sequence>
<dbReference type="Gene3D" id="2.60.120.260">
    <property type="entry name" value="Galactose-binding domain-like"/>
    <property type="match status" value="1"/>
</dbReference>
<evidence type="ECO:0000313" key="1">
    <source>
        <dbReference type="EMBL" id="AZS30554.1"/>
    </source>
</evidence>